<protein>
    <submittedName>
        <fullName evidence="1">Uncharacterized protein</fullName>
    </submittedName>
</protein>
<evidence type="ECO:0000313" key="2">
    <source>
        <dbReference type="Proteomes" id="UP001437256"/>
    </source>
</evidence>
<organism evidence="1 2">
    <name type="scientific">Marasmius tenuissimus</name>
    <dbReference type="NCBI Taxonomy" id="585030"/>
    <lineage>
        <taxon>Eukaryota</taxon>
        <taxon>Fungi</taxon>
        <taxon>Dikarya</taxon>
        <taxon>Basidiomycota</taxon>
        <taxon>Agaricomycotina</taxon>
        <taxon>Agaricomycetes</taxon>
        <taxon>Agaricomycetidae</taxon>
        <taxon>Agaricales</taxon>
        <taxon>Marasmiineae</taxon>
        <taxon>Marasmiaceae</taxon>
        <taxon>Marasmius</taxon>
    </lineage>
</organism>
<dbReference type="Proteomes" id="UP001437256">
    <property type="component" value="Unassembled WGS sequence"/>
</dbReference>
<accession>A0ABR2ZAT0</accession>
<sequence length="148" mass="15946">MQRFSGATSGGTIFENAQAARSLADRLGVPKYAHVLEPMEQGYAAASSSSLKHRIDGPFSTAPPAKRAKSVEKVYDLYDSFYEDSDSEREDRIALNAVNDSLRTEIVSGSAMDVDSEIADAAGFSDDVEYDSVSIGSEESDDDSALLY</sequence>
<evidence type="ECO:0000313" key="1">
    <source>
        <dbReference type="EMBL" id="KAL0058006.1"/>
    </source>
</evidence>
<dbReference type="EMBL" id="JBBXMP010000388">
    <property type="protein sequence ID" value="KAL0058006.1"/>
    <property type="molecule type" value="Genomic_DNA"/>
</dbReference>
<keyword evidence="2" id="KW-1185">Reference proteome</keyword>
<reference evidence="1 2" key="1">
    <citation type="submission" date="2024-05" db="EMBL/GenBank/DDBJ databases">
        <title>A draft genome resource for the thread blight pathogen Marasmius tenuissimus strain MS-2.</title>
        <authorList>
            <person name="Yulfo-Soto G.E."/>
            <person name="Baruah I.K."/>
            <person name="Amoako-Attah I."/>
            <person name="Bukari Y."/>
            <person name="Meinhardt L.W."/>
            <person name="Bailey B.A."/>
            <person name="Cohen S.P."/>
        </authorList>
    </citation>
    <scope>NUCLEOTIDE SEQUENCE [LARGE SCALE GENOMIC DNA]</scope>
    <source>
        <strain evidence="1 2">MS-2</strain>
    </source>
</reference>
<gene>
    <name evidence="1" type="ORF">AAF712_015335</name>
</gene>
<comment type="caution">
    <text evidence="1">The sequence shown here is derived from an EMBL/GenBank/DDBJ whole genome shotgun (WGS) entry which is preliminary data.</text>
</comment>
<proteinExistence type="predicted"/>
<name>A0ABR2ZAT0_9AGAR</name>